<dbReference type="SUPFAM" id="SSF52777">
    <property type="entry name" value="CoA-dependent acyltransferases"/>
    <property type="match status" value="2"/>
</dbReference>
<dbReference type="Proteomes" id="UP000510844">
    <property type="component" value="Chromosome"/>
</dbReference>
<reference evidence="2 3" key="2">
    <citation type="journal article" date="2021" name="Mar. Drugs">
        <title>A New Micromonospora Strain with Antibiotic Activity Isolated from the Microbiome of a Mid-Atlantic Deep-Sea Sponge.</title>
        <authorList>
            <person name="Back C.R."/>
            <person name="Stennett H.L."/>
            <person name="Williams S.E."/>
            <person name="Wang L."/>
            <person name="Ojeda Gomez J."/>
            <person name="Abdulle O.M."/>
            <person name="Duffy T."/>
            <person name="Neal C."/>
            <person name="Mantell J."/>
            <person name="Jepson M.A."/>
            <person name="Hendry K.R."/>
            <person name="Powell D."/>
            <person name="Stach J.E.M."/>
            <person name="Essex-Lopresti A.E."/>
            <person name="Willis C.L."/>
            <person name="Curnow P."/>
            <person name="Race P.R."/>
        </authorList>
    </citation>
    <scope>NUCLEOTIDE SEQUENCE [LARGE SCALE GENOMIC DNA]</scope>
    <source>
        <strain evidence="2 3">28ISP2-46</strain>
    </source>
</reference>
<reference evidence="3" key="1">
    <citation type="submission" date="2020-07" db="EMBL/GenBank/DDBJ databases">
        <title>A new Micromonospora strain with potent antibiotic activity isolated from the microbiome of a mid-Atlantic deep-sea sponge.</title>
        <authorList>
            <person name="Back C.R."/>
            <person name="Stennett H.L."/>
            <person name="Williams S.E."/>
            <person name="Wang L."/>
            <person name="Ojeda Gomez J."/>
            <person name="Abdulle O.M."/>
            <person name="Duffy T."/>
            <person name="Hendry K.R."/>
            <person name="Powell D."/>
            <person name="Stach J.E."/>
            <person name="Essex-Lopresti A.E."/>
            <person name="Willis C.L."/>
            <person name="Curnow P."/>
            <person name="Race P.R."/>
        </authorList>
    </citation>
    <scope>NUCLEOTIDE SEQUENCE [LARGE SCALE GENOMIC DNA]</scope>
    <source>
        <strain evidence="3">28ISP2-46</strain>
    </source>
</reference>
<protein>
    <submittedName>
        <fullName evidence="2">Condensation domain-containing protein</fullName>
    </submittedName>
</protein>
<evidence type="ECO:0000313" key="3">
    <source>
        <dbReference type="Proteomes" id="UP000510844"/>
    </source>
</evidence>
<dbReference type="PANTHER" id="PTHR45398:SF1">
    <property type="entry name" value="ENZYME, PUTATIVE (JCVI)-RELATED"/>
    <property type="match status" value="1"/>
</dbReference>
<dbReference type="Pfam" id="PF00668">
    <property type="entry name" value="Condensation"/>
    <property type="match status" value="1"/>
</dbReference>
<dbReference type="GO" id="GO:0008610">
    <property type="term" value="P:lipid biosynthetic process"/>
    <property type="evidence" value="ECO:0007669"/>
    <property type="project" value="UniProtKB-ARBA"/>
</dbReference>
<proteinExistence type="predicted"/>
<dbReference type="RefSeq" id="WP_181569036.1">
    <property type="nucleotide sequence ID" value="NZ_CP059322.2"/>
</dbReference>
<dbReference type="FunFam" id="3.30.559.10:FF:000012">
    <property type="entry name" value="Non-ribosomal peptide synthetase"/>
    <property type="match status" value="1"/>
</dbReference>
<dbReference type="EMBL" id="CP059322">
    <property type="protein sequence ID" value="QLQ36521.1"/>
    <property type="molecule type" value="Genomic_DNA"/>
</dbReference>
<dbReference type="Gene3D" id="3.30.559.30">
    <property type="entry name" value="Nonribosomal peptide synthetase, condensation domain"/>
    <property type="match status" value="1"/>
</dbReference>
<dbReference type="PANTHER" id="PTHR45398">
    <property type="match status" value="1"/>
</dbReference>
<dbReference type="KEGG" id="mfeu:H1D33_25050"/>
<keyword evidence="3" id="KW-1185">Reference proteome</keyword>
<dbReference type="AlphaFoldDB" id="A0A7L6B3V8"/>
<dbReference type="GO" id="GO:0003824">
    <property type="term" value="F:catalytic activity"/>
    <property type="evidence" value="ECO:0007669"/>
    <property type="project" value="InterPro"/>
</dbReference>
<feature type="domain" description="Condensation" evidence="1">
    <location>
        <begin position="1"/>
        <end position="433"/>
    </location>
</feature>
<dbReference type="InterPro" id="IPR001242">
    <property type="entry name" value="Condensation_dom"/>
</dbReference>
<dbReference type="Gene3D" id="3.30.559.10">
    <property type="entry name" value="Chloramphenicol acetyltransferase-like domain"/>
    <property type="match status" value="1"/>
</dbReference>
<evidence type="ECO:0000259" key="1">
    <source>
        <dbReference type="Pfam" id="PF00668"/>
    </source>
</evidence>
<name>A0A7L6B3V8_9ACTN</name>
<sequence>MIPLSFAQRRLWFLAQLDGPNPMYNSSAVARINGGLDRAALAAAFRDVLDRHEALRTVFPARDGEPYQQIRRTTELEWTVEVEDLSAAAPDELAAAVDRRARHAFDLSRELPIRVWLLATGPDEHLLVIVMHHIASDGWSLAPLARDLATAYAARRAGAAPGWTPLPVQYADYALWQRELLGDDNDLDSVGARQLSYWRQALDGAPDELPLPFDHARPAKPSHQGRTESFDLDGRVHRALVELARVEGVTVFMVLQAALAVLLSRLGAGTDVPIGSAVAGRTDEALDDLVGCFVNTLVIRTDLSGDPTFREVLQRVRARSLEALSYQDVPFERLVEELAPARSLARHPLFQVVLTTHGMGESALRLDGVEVELLPVERPAAKFDVDVMVAETFDGAGVAAGLRGTVTGAADLFDAGSVRRLSAGWVRVLAQVAGIRRCWCGRWWWPGWRSGSSWLGWVWVRFCRVWMCRWCRCSSGRWRRALMRRRSWVAVCR</sequence>
<evidence type="ECO:0000313" key="2">
    <source>
        <dbReference type="EMBL" id="QLQ36521.1"/>
    </source>
</evidence>
<accession>A0A7L6B3V8</accession>
<organism evidence="2 3">
    <name type="scientific">Micromonospora robiginosa</name>
    <dbReference type="NCBI Taxonomy" id="2749844"/>
    <lineage>
        <taxon>Bacteria</taxon>
        <taxon>Bacillati</taxon>
        <taxon>Actinomycetota</taxon>
        <taxon>Actinomycetes</taxon>
        <taxon>Micromonosporales</taxon>
        <taxon>Micromonosporaceae</taxon>
        <taxon>Micromonospora</taxon>
    </lineage>
</organism>
<gene>
    <name evidence="2" type="ORF">H1D33_25050</name>
</gene>
<dbReference type="InterPro" id="IPR023213">
    <property type="entry name" value="CAT-like_dom_sf"/>
</dbReference>
<dbReference type="CDD" id="cd19540">
    <property type="entry name" value="LCL_NRPS-like"/>
    <property type="match status" value="1"/>
</dbReference>